<dbReference type="PROSITE" id="PS51257">
    <property type="entry name" value="PROKAR_LIPOPROTEIN"/>
    <property type="match status" value="1"/>
</dbReference>
<evidence type="ECO:0000313" key="3">
    <source>
        <dbReference type="EMBL" id="ASJ70274.1"/>
    </source>
</evidence>
<keyword evidence="2" id="KW-0732">Signal</keyword>
<evidence type="ECO:0000256" key="1">
    <source>
        <dbReference type="SAM" id="MobiDB-lite"/>
    </source>
</evidence>
<evidence type="ECO:0000256" key="2">
    <source>
        <dbReference type="SAM" id="SignalP"/>
    </source>
</evidence>
<dbReference type="EMBL" id="CP018632">
    <property type="protein sequence ID" value="ASJ70274.1"/>
    <property type="molecule type" value="Genomic_DNA"/>
</dbReference>
<dbReference type="AlphaFoldDB" id="A0A2Z2NSX7"/>
<accession>A0A2Z2NSX7</accession>
<proteinExistence type="predicted"/>
<dbReference type="RefSeq" id="WP_157735671.1">
    <property type="nucleotide sequence ID" value="NZ_CP018632.1"/>
</dbReference>
<feature type="chain" id="PRO_5016250880" evidence="2">
    <location>
        <begin position="18"/>
        <end position="98"/>
    </location>
</feature>
<reference evidence="3 4" key="1">
    <citation type="submission" date="2016-12" db="EMBL/GenBank/DDBJ databases">
        <authorList>
            <person name="Song W.-J."/>
            <person name="Kurnit D.M."/>
        </authorList>
    </citation>
    <scope>NUCLEOTIDE SEQUENCE [LARGE SCALE GENOMIC DNA]</scope>
    <source>
        <strain evidence="3 4">IMCC3135</strain>
    </source>
</reference>
<feature type="signal peptide" evidence="2">
    <location>
        <begin position="1"/>
        <end position="17"/>
    </location>
</feature>
<organism evidence="3 4">
    <name type="scientific">Granulosicoccus antarcticus IMCC3135</name>
    <dbReference type="NCBI Taxonomy" id="1192854"/>
    <lineage>
        <taxon>Bacteria</taxon>
        <taxon>Pseudomonadati</taxon>
        <taxon>Pseudomonadota</taxon>
        <taxon>Gammaproteobacteria</taxon>
        <taxon>Chromatiales</taxon>
        <taxon>Granulosicoccaceae</taxon>
        <taxon>Granulosicoccus</taxon>
    </lineage>
</organism>
<evidence type="ECO:0000313" key="4">
    <source>
        <dbReference type="Proteomes" id="UP000250079"/>
    </source>
</evidence>
<sequence>MKKTVMTLVMAATVALAGCSSSSDDDDNGTDPGTGGNTTTVTLDALVSSPANSQPADDGLDQVNADLLNAFGDANTSPLELDDNETVATFIKKQKSAL</sequence>
<protein>
    <submittedName>
        <fullName evidence="3">Uncharacterized protein</fullName>
    </submittedName>
</protein>
<dbReference type="Proteomes" id="UP000250079">
    <property type="component" value="Chromosome"/>
</dbReference>
<keyword evidence="4" id="KW-1185">Reference proteome</keyword>
<name>A0A2Z2NSX7_9GAMM</name>
<dbReference type="KEGG" id="gai:IMCC3135_00740"/>
<gene>
    <name evidence="3" type="ORF">IMCC3135_00740</name>
</gene>
<feature type="region of interest" description="Disordered" evidence="1">
    <location>
        <begin position="19"/>
        <end position="41"/>
    </location>
</feature>